<feature type="coiled-coil region" evidence="1">
    <location>
        <begin position="215"/>
        <end position="270"/>
    </location>
</feature>
<keyword evidence="3" id="KW-1185">Reference proteome</keyword>
<evidence type="ECO:0000313" key="3">
    <source>
        <dbReference type="Proteomes" id="UP000018733"/>
    </source>
</evidence>
<dbReference type="OrthoDB" id="975794at2"/>
<organism evidence="2 3">
    <name type="scientific">Advenella kashmirensis W13003</name>
    <dbReference type="NCBI Taxonomy" id="1424334"/>
    <lineage>
        <taxon>Bacteria</taxon>
        <taxon>Pseudomonadati</taxon>
        <taxon>Pseudomonadota</taxon>
        <taxon>Betaproteobacteria</taxon>
        <taxon>Burkholderiales</taxon>
        <taxon>Alcaligenaceae</taxon>
    </lineage>
</organism>
<keyword evidence="1" id="KW-0175">Coiled coil</keyword>
<reference evidence="2 3" key="1">
    <citation type="journal article" date="2014" name="Genome Announc.">
        <title>Draft Genome Sequence of Advenella kashmirensis Strain W13003, a Polycyclic Aromatic Hydrocarbon-Degrading Bacterium.</title>
        <authorList>
            <person name="Wang X."/>
            <person name="Jin D."/>
            <person name="Zhou L."/>
            <person name="Wu L."/>
            <person name="An W."/>
            <person name="Zhao L."/>
        </authorList>
    </citation>
    <scope>NUCLEOTIDE SEQUENCE [LARGE SCALE GENOMIC DNA]</scope>
    <source>
        <strain evidence="2 3">W13003</strain>
    </source>
</reference>
<gene>
    <name evidence="2" type="ORF">W822_01565</name>
</gene>
<sequence>MNDNYMQLRKILFRGPSREASLSFAPGVNVICGASDTGKSFLAESIDFMLGGSELRGITELAKYAEIELDLSINNGENWRFRRSTSGGNFKLINLAKPDSDEEVLKQNHTHGKTDNLSGFLLEKIGLLGTKILKSSVKSTTQSLSFRNLARLILVQEDEIQQKGSPFWSGQFTTKTAELATVKLLLTGIDDSSVISTIEVGKNNTEQVALIDELLTDIKIEIEDIGGNRDELESQLERLESSIKSHRDSLNVVQQRLDSFLAQRRRALNERTDTLDRLSEISDMFSRFNLLQEHYVVDIHRLEAIQESGSMFTHVDSVPCPLCGATPNAQHLEASCEGDVSAIVTAAVAEIAKIEKLKDELNNTIADLKTEEFGLEELLAEKEATYQSLDKTIQQTIGPEVNDVQISFSELIETRSKIQKSIDLFTRKDKLESRKRALEDEGDTREEKGDVISGLPESIAHSLSKKISSILKAWNFPGDGHVYFDKQSSDFVIDGKPRGSRGKGLRAITHAAVSVALLEFCQEKGLSHPGFITLDSPLLAYFKPEGEDDLALKGTDLKDRFYEYLAKHHGRDSQVVIIENQHPPESMKNRLTVTVFTSNPNEGRFGLLEK</sequence>
<protein>
    <recommendedName>
        <fullName evidence="4">Rad50/SbcC-type AAA domain-containing protein</fullName>
    </recommendedName>
</protein>
<comment type="caution">
    <text evidence="2">The sequence shown here is derived from an EMBL/GenBank/DDBJ whole genome shotgun (WGS) entry which is preliminary data.</text>
</comment>
<dbReference type="InterPro" id="IPR027417">
    <property type="entry name" value="P-loop_NTPase"/>
</dbReference>
<evidence type="ECO:0000256" key="1">
    <source>
        <dbReference type="SAM" id="Coils"/>
    </source>
</evidence>
<dbReference type="Gene3D" id="3.40.50.300">
    <property type="entry name" value="P-loop containing nucleotide triphosphate hydrolases"/>
    <property type="match status" value="1"/>
</dbReference>
<dbReference type="RefSeq" id="WP_024003381.1">
    <property type="nucleotide sequence ID" value="NZ_KI650979.1"/>
</dbReference>
<proteinExistence type="predicted"/>
<dbReference type="STRING" id="1424334.W822_01565"/>
<feature type="coiled-coil region" evidence="1">
    <location>
        <begin position="344"/>
        <end position="395"/>
    </location>
</feature>
<dbReference type="AlphaFoldDB" id="V8QVE8"/>
<name>V8QVE8_9BURK</name>
<evidence type="ECO:0008006" key="4">
    <source>
        <dbReference type="Google" id="ProtNLM"/>
    </source>
</evidence>
<dbReference type="Proteomes" id="UP000018733">
    <property type="component" value="Unassembled WGS sequence"/>
</dbReference>
<dbReference type="PATRIC" id="fig|1424334.3.peg.310"/>
<dbReference type="SUPFAM" id="SSF52540">
    <property type="entry name" value="P-loop containing nucleoside triphosphate hydrolases"/>
    <property type="match status" value="1"/>
</dbReference>
<dbReference type="eggNOG" id="COG0419">
    <property type="taxonomic scope" value="Bacteria"/>
</dbReference>
<accession>V8QVE8</accession>
<evidence type="ECO:0000313" key="2">
    <source>
        <dbReference type="EMBL" id="ETF03916.1"/>
    </source>
</evidence>
<dbReference type="HOGENOM" id="CLU_029836_1_0_4"/>
<dbReference type="EMBL" id="AYXT01000001">
    <property type="protein sequence ID" value="ETF03916.1"/>
    <property type="molecule type" value="Genomic_DNA"/>
</dbReference>